<dbReference type="AlphaFoldDB" id="A0A8H4PI53"/>
<evidence type="ECO:0000313" key="2">
    <source>
        <dbReference type="Proteomes" id="UP000557566"/>
    </source>
</evidence>
<comment type="caution">
    <text evidence="1">The sequence shown here is derived from an EMBL/GenBank/DDBJ whole genome shotgun (WGS) entry which is preliminary data.</text>
</comment>
<gene>
    <name evidence="1" type="ORF">G6O67_007071</name>
</gene>
<evidence type="ECO:0000313" key="1">
    <source>
        <dbReference type="EMBL" id="KAF4505087.1"/>
    </source>
</evidence>
<reference evidence="1 2" key="1">
    <citation type="journal article" date="2020" name="Genome Biol. Evol.">
        <title>A new high-quality draft genome assembly of the Chinese cordyceps Ophiocordyceps sinensis.</title>
        <authorList>
            <person name="Shu R."/>
            <person name="Zhang J."/>
            <person name="Meng Q."/>
            <person name="Zhang H."/>
            <person name="Zhou G."/>
            <person name="Li M."/>
            <person name="Wu P."/>
            <person name="Zhao Y."/>
            <person name="Chen C."/>
            <person name="Qin Q."/>
        </authorList>
    </citation>
    <scope>NUCLEOTIDE SEQUENCE [LARGE SCALE GENOMIC DNA]</scope>
    <source>
        <strain evidence="1 2">IOZ07</strain>
    </source>
</reference>
<proteinExistence type="predicted"/>
<organism evidence="1 2">
    <name type="scientific">Ophiocordyceps sinensis</name>
    <dbReference type="NCBI Taxonomy" id="72228"/>
    <lineage>
        <taxon>Eukaryota</taxon>
        <taxon>Fungi</taxon>
        <taxon>Dikarya</taxon>
        <taxon>Ascomycota</taxon>
        <taxon>Pezizomycotina</taxon>
        <taxon>Sordariomycetes</taxon>
        <taxon>Hypocreomycetidae</taxon>
        <taxon>Hypocreales</taxon>
        <taxon>Ophiocordycipitaceae</taxon>
        <taxon>Ophiocordyceps</taxon>
    </lineage>
</organism>
<name>A0A8H4PI53_9HYPO</name>
<accession>A0A8H4PI53</accession>
<dbReference type="Proteomes" id="UP000557566">
    <property type="component" value="Unassembled WGS sequence"/>
</dbReference>
<keyword evidence="2" id="KW-1185">Reference proteome</keyword>
<protein>
    <submittedName>
        <fullName evidence="1">Uncharacterized protein</fullName>
    </submittedName>
</protein>
<dbReference type="EMBL" id="JAAVMX010000008">
    <property type="protein sequence ID" value="KAF4505087.1"/>
    <property type="molecule type" value="Genomic_DNA"/>
</dbReference>
<sequence length="119" mass="12980">MDAGFCLAALAHHAIIAPSGHSCLPMVISMANFAATLICIKACSSLPLILNYMARSSLCYAWLLPNVLDHAKQSQGQENIKEIVPKLPDMVSPCDGDSSEVFMYTKMCQEKDENRSGFL</sequence>